<keyword evidence="8" id="KW-1185">Reference proteome</keyword>
<dbReference type="AlphaFoldDB" id="A0A8S1GW40"/>
<dbReference type="OrthoDB" id="2363873at2759"/>
<proteinExistence type="predicted"/>
<keyword evidence="2 5" id="KW-0378">Hydrolase</keyword>
<evidence type="ECO:0000256" key="4">
    <source>
        <dbReference type="ARBA" id="ARBA00023098"/>
    </source>
</evidence>
<dbReference type="InterPro" id="IPR029058">
    <property type="entry name" value="AB_hydrolase_fold"/>
</dbReference>
<dbReference type="PANTHER" id="PTHR10272">
    <property type="entry name" value="PLATELET-ACTIVATING FACTOR ACETYLHYDROLASE"/>
    <property type="match status" value="1"/>
</dbReference>
<accession>A0A8S1GW40</accession>
<evidence type="ECO:0000256" key="1">
    <source>
        <dbReference type="ARBA" id="ARBA00013201"/>
    </source>
</evidence>
<reference evidence="7" key="1">
    <citation type="submission" date="2020-10" db="EMBL/GenBank/DDBJ databases">
        <authorList>
            <person name="Kikuchi T."/>
        </authorList>
    </citation>
    <scope>NUCLEOTIDE SEQUENCE</scope>
    <source>
        <strain evidence="7">NKZ352</strain>
    </source>
</reference>
<sequence length="395" mass="44135">MGSWFSSNRILSRVSRGSYEVGCVDLMVAEHPAGDPGVFVRIYYPTNEKATPTSPRPIWPSRVEYTYGLGEYLNLSQQKIGFLSSWIVGEKKEDCLSNAALATKAALNDETRKEKFPVLVFSHGLGGCRHYYSVYCTSMASHGYVVAAVEHRDMSACWTYDLIEDNDALTEKPIKMRSISRGEKEFKIRNYQVNKRVSECVKVFNVLEELNMSGNIPAKILVGEEFDWGQFKNCLDVSRTFIGGHSFGGATALGCTAYTTDFQAAIVLDGWTFSLDAAQQEQSRQPTLFMNIGSWQWEENLSVIGKISKQNVGNALFTLKGAAHQSFSDFPFLFNSYVARKAGVQGDTEARRCMEAAVEMSKAFLENGKEGAKTTSQEYSDFLTEELYGRETLKT</sequence>
<evidence type="ECO:0000256" key="3">
    <source>
        <dbReference type="ARBA" id="ARBA00022963"/>
    </source>
</evidence>
<keyword evidence="3 5" id="KW-0442">Lipid degradation</keyword>
<gene>
    <name evidence="7" type="ORF">CAUJ_LOCUS3444</name>
</gene>
<organism evidence="7 8">
    <name type="scientific">Caenorhabditis auriculariae</name>
    <dbReference type="NCBI Taxonomy" id="2777116"/>
    <lineage>
        <taxon>Eukaryota</taxon>
        <taxon>Metazoa</taxon>
        <taxon>Ecdysozoa</taxon>
        <taxon>Nematoda</taxon>
        <taxon>Chromadorea</taxon>
        <taxon>Rhabditida</taxon>
        <taxon>Rhabditina</taxon>
        <taxon>Rhabditomorpha</taxon>
        <taxon>Rhabditoidea</taxon>
        <taxon>Rhabditidae</taxon>
        <taxon>Peloderinae</taxon>
        <taxon>Caenorhabditis</taxon>
    </lineage>
</organism>
<dbReference type="PANTHER" id="PTHR10272:SF0">
    <property type="entry name" value="PLATELET-ACTIVATING FACTOR ACETYLHYDROLASE"/>
    <property type="match status" value="1"/>
</dbReference>
<comment type="caution">
    <text evidence="7">The sequence shown here is derived from an EMBL/GenBank/DDBJ whole genome shotgun (WGS) entry which is preliminary data.</text>
</comment>
<dbReference type="EC" id="3.1.1.47" evidence="1 5"/>
<feature type="active site" description="Nucleophile" evidence="6">
    <location>
        <position position="246"/>
    </location>
</feature>
<name>A0A8S1GW40_9PELO</name>
<dbReference type="InterPro" id="IPR016715">
    <property type="entry name" value="PAF_acetylhydro_eukaryote"/>
</dbReference>
<protein>
    <recommendedName>
        <fullName evidence="1 5">1-alkyl-2-acetylglycerophosphocholine esterase</fullName>
        <ecNumber evidence="1 5">3.1.1.47</ecNumber>
    </recommendedName>
</protein>
<dbReference type="GO" id="GO:0016042">
    <property type="term" value="P:lipid catabolic process"/>
    <property type="evidence" value="ECO:0007669"/>
    <property type="project" value="UniProtKB-KW"/>
</dbReference>
<feature type="active site" description="Charge relay system" evidence="6">
    <location>
        <position position="269"/>
    </location>
</feature>
<dbReference type="Gene3D" id="3.40.50.1820">
    <property type="entry name" value="alpha/beta hydrolase"/>
    <property type="match status" value="1"/>
</dbReference>
<evidence type="ECO:0000256" key="5">
    <source>
        <dbReference type="PIRNR" id="PIRNR018169"/>
    </source>
</evidence>
<dbReference type="EMBL" id="CAJGYM010000006">
    <property type="protein sequence ID" value="CAD6187525.1"/>
    <property type="molecule type" value="Genomic_DNA"/>
</dbReference>
<evidence type="ECO:0000313" key="7">
    <source>
        <dbReference type="EMBL" id="CAD6187525.1"/>
    </source>
</evidence>
<dbReference type="PIRSF" id="PIRSF018169">
    <property type="entry name" value="PAF_acetylhydrolase"/>
    <property type="match status" value="1"/>
</dbReference>
<comment type="catalytic activity">
    <reaction evidence="5">
        <text>a 1-O-alkyl-2-acetyl-sn-glycero-3-phosphocholine + H2O = a 1-O-alkyl-sn-glycero-3-phosphocholine + acetate + H(+)</text>
        <dbReference type="Rhea" id="RHEA:17777"/>
        <dbReference type="ChEBI" id="CHEBI:15377"/>
        <dbReference type="ChEBI" id="CHEBI:15378"/>
        <dbReference type="ChEBI" id="CHEBI:30089"/>
        <dbReference type="ChEBI" id="CHEBI:30909"/>
        <dbReference type="ChEBI" id="CHEBI:36707"/>
        <dbReference type="EC" id="3.1.1.47"/>
    </reaction>
</comment>
<evidence type="ECO:0000313" key="8">
    <source>
        <dbReference type="Proteomes" id="UP000835052"/>
    </source>
</evidence>
<keyword evidence="4 5" id="KW-0443">Lipid metabolism</keyword>
<dbReference type="Proteomes" id="UP000835052">
    <property type="component" value="Unassembled WGS sequence"/>
</dbReference>
<dbReference type="SUPFAM" id="SSF53474">
    <property type="entry name" value="alpha/beta-Hydrolases"/>
    <property type="match status" value="1"/>
</dbReference>
<evidence type="ECO:0000256" key="2">
    <source>
        <dbReference type="ARBA" id="ARBA00022801"/>
    </source>
</evidence>
<feature type="active site" description="Charge relay system" evidence="6">
    <location>
        <position position="324"/>
    </location>
</feature>
<dbReference type="GO" id="GO:0003847">
    <property type="term" value="F:1-alkyl-2-acetylglycerophosphocholine esterase activity"/>
    <property type="evidence" value="ECO:0007669"/>
    <property type="project" value="UniProtKB-UniRule"/>
</dbReference>
<dbReference type="Pfam" id="PF03403">
    <property type="entry name" value="PAF-AH_p_II"/>
    <property type="match status" value="1"/>
</dbReference>
<evidence type="ECO:0000256" key="6">
    <source>
        <dbReference type="PIRSR" id="PIRSR018169-1"/>
    </source>
</evidence>